<dbReference type="CDD" id="cd06260">
    <property type="entry name" value="DUF820-like"/>
    <property type="match status" value="1"/>
</dbReference>
<feature type="domain" description="Putative restriction endonuclease" evidence="1">
    <location>
        <begin position="13"/>
        <end position="177"/>
    </location>
</feature>
<dbReference type="InterPro" id="IPR011335">
    <property type="entry name" value="Restrct_endonuc-II-like"/>
</dbReference>
<dbReference type="PANTHER" id="PTHR35400:SF1">
    <property type="entry name" value="SLR1083 PROTEIN"/>
    <property type="match status" value="1"/>
</dbReference>
<keyword evidence="2" id="KW-0255">Endonuclease</keyword>
<proteinExistence type="predicted"/>
<name>A0A7C3ZTI7_9CYAN</name>
<dbReference type="SUPFAM" id="SSF52980">
    <property type="entry name" value="Restriction endonuclease-like"/>
    <property type="match status" value="1"/>
</dbReference>
<keyword evidence="2" id="KW-0540">Nuclease</keyword>
<sequence length="186" mass="21136">MSVQLQRRLFTVTEYHQMIEIGMFPESDRLELITGELIQMSPIGSRHAACVARLNALFSQHLAEKSIVWPQNPVILDDNSEPQPDIALLRRRPDFYQHGNPQKSDIFLLVEVADTSIGYDRDVKIPLYAKNRIPEVWLIDLNQSCVEIYRDSDGNSYQTIQPILPGATLNILAFPDVIFNSSDILG</sequence>
<dbReference type="Pfam" id="PF05685">
    <property type="entry name" value="Uma2"/>
    <property type="match status" value="1"/>
</dbReference>
<dbReference type="EMBL" id="DSPX01000005">
    <property type="protein sequence ID" value="HGF99247.1"/>
    <property type="molecule type" value="Genomic_DNA"/>
</dbReference>
<dbReference type="AlphaFoldDB" id="A0A7C3ZTI7"/>
<comment type="caution">
    <text evidence="2">The sequence shown here is derived from an EMBL/GenBank/DDBJ whole genome shotgun (WGS) entry which is preliminary data.</text>
</comment>
<gene>
    <name evidence="2" type="ORF">ENR15_00855</name>
</gene>
<evidence type="ECO:0000259" key="1">
    <source>
        <dbReference type="Pfam" id="PF05685"/>
    </source>
</evidence>
<evidence type="ECO:0000313" key="2">
    <source>
        <dbReference type="EMBL" id="HGF99247.1"/>
    </source>
</evidence>
<dbReference type="GO" id="GO:0004519">
    <property type="term" value="F:endonuclease activity"/>
    <property type="evidence" value="ECO:0007669"/>
    <property type="project" value="UniProtKB-KW"/>
</dbReference>
<accession>A0A7C3ZTI7</accession>
<keyword evidence="2" id="KW-0378">Hydrolase</keyword>
<dbReference type="InterPro" id="IPR008538">
    <property type="entry name" value="Uma2"/>
</dbReference>
<reference evidence="2" key="1">
    <citation type="journal article" date="2020" name="mSystems">
        <title>Genome- and Community-Level Interaction Insights into Carbon Utilization and Element Cycling Functions of Hydrothermarchaeota in Hydrothermal Sediment.</title>
        <authorList>
            <person name="Zhou Z."/>
            <person name="Liu Y."/>
            <person name="Xu W."/>
            <person name="Pan J."/>
            <person name="Luo Z.H."/>
            <person name="Li M."/>
        </authorList>
    </citation>
    <scope>NUCLEOTIDE SEQUENCE [LARGE SCALE GENOMIC DNA]</scope>
    <source>
        <strain evidence="2">SpSt-374</strain>
    </source>
</reference>
<dbReference type="PANTHER" id="PTHR35400">
    <property type="entry name" value="SLR1083 PROTEIN"/>
    <property type="match status" value="1"/>
</dbReference>
<organism evidence="2">
    <name type="scientific">Planktothricoides sp. SpSt-374</name>
    <dbReference type="NCBI Taxonomy" id="2282167"/>
    <lineage>
        <taxon>Bacteria</taxon>
        <taxon>Bacillati</taxon>
        <taxon>Cyanobacteriota</taxon>
        <taxon>Cyanophyceae</taxon>
        <taxon>Oscillatoriophycideae</taxon>
        <taxon>Oscillatoriales</taxon>
        <taxon>Oscillatoriaceae</taxon>
        <taxon>Planktothricoides</taxon>
    </lineage>
</organism>
<dbReference type="Gene3D" id="3.90.1570.10">
    <property type="entry name" value="tt1808, chain A"/>
    <property type="match status" value="1"/>
</dbReference>
<dbReference type="InterPro" id="IPR012296">
    <property type="entry name" value="Nuclease_put_TT1808"/>
</dbReference>
<protein>
    <submittedName>
        <fullName evidence="2">Uma2 family endonuclease</fullName>
    </submittedName>
</protein>